<dbReference type="InterPro" id="IPR050437">
    <property type="entry name" value="Ribos_protein_bS1-like"/>
</dbReference>
<dbReference type="AlphaFoldDB" id="A0A1B1U4W4"/>
<name>A0A1B1U4W4_9HELI</name>
<feature type="domain" description="S1 motif" evidence="4">
    <location>
        <begin position="118"/>
        <end position="181"/>
    </location>
</feature>
<dbReference type="InterPro" id="IPR035104">
    <property type="entry name" value="Ribosomal_protein_S1-like"/>
</dbReference>
<dbReference type="Pfam" id="PF00575">
    <property type="entry name" value="S1"/>
    <property type="match status" value="4"/>
</dbReference>
<reference evidence="6" key="1">
    <citation type="submission" date="2016-07" db="EMBL/GenBank/DDBJ databases">
        <authorList>
            <person name="Florea S."/>
            <person name="Webb J.S."/>
            <person name="Jaromczyk J."/>
            <person name="Schardl C.L."/>
        </authorList>
    </citation>
    <scope>NUCLEOTIDE SEQUENCE [LARGE SCALE GENOMIC DNA]</scope>
    <source>
        <strain evidence="6">MIT 01-6242</strain>
    </source>
</reference>
<evidence type="ECO:0000256" key="2">
    <source>
        <dbReference type="ARBA" id="ARBA00022980"/>
    </source>
</evidence>
<protein>
    <submittedName>
        <fullName evidence="5">30S ribosomal protein S1</fullName>
    </submittedName>
</protein>
<dbReference type="EMBL" id="CP016503">
    <property type="protein sequence ID" value="ANV97796.1"/>
    <property type="molecule type" value="Genomic_DNA"/>
</dbReference>
<dbReference type="SUPFAM" id="SSF50249">
    <property type="entry name" value="Nucleic acid-binding proteins"/>
    <property type="match status" value="6"/>
</dbReference>
<feature type="domain" description="S1 motif" evidence="4">
    <location>
        <begin position="202"/>
        <end position="270"/>
    </location>
</feature>
<dbReference type="CDD" id="cd04465">
    <property type="entry name" value="S1_RPS1_repeat_ec2_hs2"/>
    <property type="match status" value="1"/>
</dbReference>
<dbReference type="InterPro" id="IPR003029">
    <property type="entry name" value="S1_domain"/>
</dbReference>
<dbReference type="RefSeq" id="WP_066339405.1">
    <property type="nucleotide sequence ID" value="NZ_CP016503.1"/>
</dbReference>
<keyword evidence="6" id="KW-1185">Reference proteome</keyword>
<evidence type="ECO:0000256" key="1">
    <source>
        <dbReference type="ARBA" id="ARBA00006767"/>
    </source>
</evidence>
<dbReference type="PANTHER" id="PTHR10724:SF7">
    <property type="entry name" value="SMALL RIBOSOMAL SUBUNIT PROTEIN BS1C"/>
    <property type="match status" value="1"/>
</dbReference>
<dbReference type="SMART" id="SM00316">
    <property type="entry name" value="S1"/>
    <property type="match status" value="6"/>
</dbReference>
<feature type="domain" description="S1 motif" evidence="4">
    <location>
        <begin position="287"/>
        <end position="357"/>
    </location>
</feature>
<organism evidence="5 6">
    <name type="scientific">Helicobacter enhydrae</name>
    <dbReference type="NCBI Taxonomy" id="222136"/>
    <lineage>
        <taxon>Bacteria</taxon>
        <taxon>Pseudomonadati</taxon>
        <taxon>Campylobacterota</taxon>
        <taxon>Epsilonproteobacteria</taxon>
        <taxon>Campylobacterales</taxon>
        <taxon>Helicobacteraceae</taxon>
        <taxon>Helicobacter</taxon>
    </lineage>
</organism>
<dbReference type="InterPro" id="IPR012340">
    <property type="entry name" value="NA-bd_OB-fold"/>
</dbReference>
<dbReference type="OrthoDB" id="9804077at2"/>
<comment type="similarity">
    <text evidence="1">Belongs to the bacterial ribosomal protein bS1 family.</text>
</comment>
<dbReference type="PRINTS" id="PR00681">
    <property type="entry name" value="RIBOSOMALS1"/>
</dbReference>
<dbReference type="PANTHER" id="PTHR10724">
    <property type="entry name" value="30S RIBOSOMAL PROTEIN S1"/>
    <property type="match status" value="1"/>
</dbReference>
<feature type="domain" description="S1 motif" evidence="4">
    <location>
        <begin position="458"/>
        <end position="523"/>
    </location>
</feature>
<dbReference type="PROSITE" id="PS50126">
    <property type="entry name" value="S1"/>
    <property type="match status" value="5"/>
</dbReference>
<accession>A0A1B1U4W4</accession>
<dbReference type="Gene3D" id="2.40.50.140">
    <property type="entry name" value="Nucleic acid-binding proteins"/>
    <property type="match status" value="6"/>
</dbReference>
<sequence>MITNPELIESTPLEEECDFASMFAANERRVTSGGIQEGMIVKIDPEFTLIAVNGAKQEGRLSTAEITDDDGKLLFKEGDKIEVYTTFFNERPNISYKKVIKMKNIEAKIQALQGDYQDKIVECKIIKKNRGGYIVEFDGAEAFLPRFASALKEDNKNIGKTFKVCITDIKPEEQTIYVSRKRFLDLDRSGREERVKKLLEGDNVREGVISKITPFGIFVEIDGIEGLAHYTELSHRGPINPTTLFKVGEKTLVKILAYDAEKHRLSLSVKGASEDPWKEIESQLDLGDQIKVVVSNIENYGAFVDLGNGAEGFLHISEISWNKNLKHPADILTQGQEINVEIIEMNSQNKRLRVSLKRLLPKPFTNFKNTHQVGDVVEGKIAKIADFGLFVNLGEVDGLIHNEDICWAREKTSKDFKAGENVQAKIIKIDQDKEKISLSIKALTESPIKLFAKTHQVDDQVEGTILAIKDFGVFIDLGDKVEALIRDEDLHPLKKEELQVGDKIACAIAFIDKNYDKIRASVRKLERIKELQHLKDYNEDTKMTLGDKIKL</sequence>
<keyword evidence="3" id="KW-0687">Ribonucleoprotein</keyword>
<dbReference type="GO" id="GO:0006412">
    <property type="term" value="P:translation"/>
    <property type="evidence" value="ECO:0007669"/>
    <property type="project" value="TreeGrafter"/>
</dbReference>
<dbReference type="GO" id="GO:0003735">
    <property type="term" value="F:structural constituent of ribosome"/>
    <property type="evidence" value="ECO:0007669"/>
    <property type="project" value="TreeGrafter"/>
</dbReference>
<evidence type="ECO:0000256" key="3">
    <source>
        <dbReference type="ARBA" id="ARBA00023274"/>
    </source>
</evidence>
<evidence type="ECO:0000313" key="5">
    <source>
        <dbReference type="EMBL" id="ANV97796.1"/>
    </source>
</evidence>
<evidence type="ECO:0000313" key="6">
    <source>
        <dbReference type="Proteomes" id="UP000092884"/>
    </source>
</evidence>
<keyword evidence="2 5" id="KW-0689">Ribosomal protein</keyword>
<dbReference type="STRING" id="222136.BBW65_02800"/>
<proteinExistence type="inferred from homology"/>
<evidence type="ECO:0000259" key="4">
    <source>
        <dbReference type="PROSITE" id="PS50126"/>
    </source>
</evidence>
<dbReference type="GO" id="GO:0003729">
    <property type="term" value="F:mRNA binding"/>
    <property type="evidence" value="ECO:0007669"/>
    <property type="project" value="TreeGrafter"/>
</dbReference>
<gene>
    <name evidence="5" type="ORF">BBW65_02800</name>
</gene>
<dbReference type="KEGG" id="het:BBW65_02800"/>
<dbReference type="NCBIfam" id="NF004956">
    <property type="entry name" value="PRK06299.1-6"/>
    <property type="match status" value="1"/>
</dbReference>
<dbReference type="Proteomes" id="UP000092884">
    <property type="component" value="Chromosome"/>
</dbReference>
<feature type="domain" description="S1 motif" evidence="4">
    <location>
        <begin position="374"/>
        <end position="441"/>
    </location>
</feature>
<dbReference type="GO" id="GO:0022627">
    <property type="term" value="C:cytosolic small ribosomal subunit"/>
    <property type="evidence" value="ECO:0007669"/>
    <property type="project" value="TreeGrafter"/>
</dbReference>